<evidence type="ECO:0000313" key="2">
    <source>
        <dbReference type="RefSeq" id="XP_022092107.1"/>
    </source>
</evidence>
<gene>
    <name evidence="2" type="primary">LOC110980084</name>
</gene>
<dbReference type="Proteomes" id="UP000694845">
    <property type="component" value="Unplaced"/>
</dbReference>
<proteinExistence type="predicted"/>
<organism evidence="1 2">
    <name type="scientific">Acanthaster planci</name>
    <name type="common">Crown-of-thorns starfish</name>
    <dbReference type="NCBI Taxonomy" id="133434"/>
    <lineage>
        <taxon>Eukaryota</taxon>
        <taxon>Metazoa</taxon>
        <taxon>Echinodermata</taxon>
        <taxon>Eleutherozoa</taxon>
        <taxon>Asterozoa</taxon>
        <taxon>Asteroidea</taxon>
        <taxon>Valvatacea</taxon>
        <taxon>Valvatida</taxon>
        <taxon>Acanthasteridae</taxon>
        <taxon>Acanthaster</taxon>
    </lineage>
</organism>
<sequence length="134" mass="14934">MDNSQIDATVENYSEFQQFLSMLGEDNTHLTNGQDAAEALDPKFEDELYKLTLAVSPMDITSQANNQLLPKIDLQMINDIIGASQDMEVDMSTPAQEVTTGYSIQTSSPHLYDSNMEQNLLSFNRGFLSKSKVC</sequence>
<dbReference type="KEGG" id="aplc:110980084"/>
<evidence type="ECO:0000313" key="1">
    <source>
        <dbReference type="Proteomes" id="UP000694845"/>
    </source>
</evidence>
<dbReference type="AlphaFoldDB" id="A0A8B7YHN8"/>
<name>A0A8B7YHN8_ACAPL</name>
<protein>
    <submittedName>
        <fullName evidence="2">Uncharacterized protein LOC110980084</fullName>
    </submittedName>
</protein>
<reference evidence="2" key="1">
    <citation type="submission" date="2025-08" db="UniProtKB">
        <authorList>
            <consortium name="RefSeq"/>
        </authorList>
    </citation>
    <scope>IDENTIFICATION</scope>
</reference>
<dbReference type="RefSeq" id="XP_022092107.1">
    <property type="nucleotide sequence ID" value="XM_022236415.1"/>
</dbReference>
<dbReference type="GeneID" id="110980084"/>
<accession>A0A8B7YHN8</accession>
<keyword evidence="1" id="KW-1185">Reference proteome</keyword>